<reference evidence="1" key="1">
    <citation type="journal article" date="2023" name="Insect Mol. Biol.">
        <title>Genome sequencing provides insights into the evolution of gene families encoding plant cell wall-degrading enzymes in longhorned beetles.</title>
        <authorList>
            <person name="Shin N.R."/>
            <person name="Okamura Y."/>
            <person name="Kirsch R."/>
            <person name="Pauchet Y."/>
        </authorList>
    </citation>
    <scope>NUCLEOTIDE SEQUENCE</scope>
    <source>
        <strain evidence="1">MMC_N1</strain>
    </source>
</reference>
<dbReference type="EMBL" id="JAPWTJ010000396">
    <property type="protein sequence ID" value="KAJ8978852.1"/>
    <property type="molecule type" value="Genomic_DNA"/>
</dbReference>
<protein>
    <submittedName>
        <fullName evidence="1">Uncharacterized protein</fullName>
    </submittedName>
</protein>
<evidence type="ECO:0000313" key="2">
    <source>
        <dbReference type="Proteomes" id="UP001162164"/>
    </source>
</evidence>
<keyword evidence="2" id="KW-1185">Reference proteome</keyword>
<dbReference type="Proteomes" id="UP001162164">
    <property type="component" value="Unassembled WGS sequence"/>
</dbReference>
<organism evidence="1 2">
    <name type="scientific">Molorchus minor</name>
    <dbReference type="NCBI Taxonomy" id="1323400"/>
    <lineage>
        <taxon>Eukaryota</taxon>
        <taxon>Metazoa</taxon>
        <taxon>Ecdysozoa</taxon>
        <taxon>Arthropoda</taxon>
        <taxon>Hexapoda</taxon>
        <taxon>Insecta</taxon>
        <taxon>Pterygota</taxon>
        <taxon>Neoptera</taxon>
        <taxon>Endopterygota</taxon>
        <taxon>Coleoptera</taxon>
        <taxon>Polyphaga</taxon>
        <taxon>Cucujiformia</taxon>
        <taxon>Chrysomeloidea</taxon>
        <taxon>Cerambycidae</taxon>
        <taxon>Lamiinae</taxon>
        <taxon>Monochamini</taxon>
        <taxon>Molorchus</taxon>
    </lineage>
</organism>
<accession>A0ABQ9JLQ7</accession>
<name>A0ABQ9JLQ7_9CUCU</name>
<proteinExistence type="predicted"/>
<gene>
    <name evidence="1" type="ORF">NQ317_004463</name>
</gene>
<evidence type="ECO:0000313" key="1">
    <source>
        <dbReference type="EMBL" id="KAJ8978852.1"/>
    </source>
</evidence>
<sequence length="128" mass="14259">MFCAAIALRYAFPYKIYAQGCVTDSRGRSVTMQSISSSLKETMNPKDIMTDAIHNFHPPVSTVYTVQFRLTNTTVKCQQPDELVVRQTVGPISEKIIKTFSNKNISVTFINTVKSLNGAFIKVTNTCV</sequence>
<comment type="caution">
    <text evidence="1">The sequence shown here is derived from an EMBL/GenBank/DDBJ whole genome shotgun (WGS) entry which is preliminary data.</text>
</comment>